<dbReference type="GO" id="GO:0072344">
    <property type="term" value="P:rescue of stalled ribosome"/>
    <property type="evidence" value="ECO:0007669"/>
    <property type="project" value="InterPro"/>
</dbReference>
<accession>A0A892ZIY9</accession>
<sequence length="62" mass="6936">MAKNVQLNKGPIRDNALKALVKSNLFRHKVERNKKGKGSYNRQAAKKGRDGFDTVSFAFQSA</sequence>
<protein>
    <submittedName>
        <fullName evidence="1">Alternative ribosome-rescue factor A</fullName>
    </submittedName>
</protein>
<dbReference type="Pfam" id="PF03889">
    <property type="entry name" value="ArfA"/>
    <property type="match status" value="1"/>
</dbReference>
<gene>
    <name evidence="1" type="ORF">JQU52_13460</name>
</gene>
<name>A0A892ZIY9_9NEIS</name>
<evidence type="ECO:0000313" key="2">
    <source>
        <dbReference type="Proteomes" id="UP000653156"/>
    </source>
</evidence>
<dbReference type="Proteomes" id="UP000653156">
    <property type="component" value="Chromosome"/>
</dbReference>
<dbReference type="KEGG" id="ptes:JQU52_13460"/>
<proteinExistence type="predicted"/>
<keyword evidence="2" id="KW-1185">Reference proteome</keyword>
<dbReference type="AlphaFoldDB" id="A0A892ZIY9"/>
<dbReference type="InterPro" id="IPR005589">
    <property type="entry name" value="ArfA"/>
</dbReference>
<evidence type="ECO:0000313" key="1">
    <source>
        <dbReference type="EMBL" id="QRQ81676.1"/>
    </source>
</evidence>
<dbReference type="EMBL" id="CP069798">
    <property type="protein sequence ID" value="QRQ81676.1"/>
    <property type="molecule type" value="Genomic_DNA"/>
</dbReference>
<organism evidence="1 2">
    <name type="scientific">Paralysiella testudinis</name>
    <dbReference type="NCBI Taxonomy" id="2809020"/>
    <lineage>
        <taxon>Bacteria</taxon>
        <taxon>Pseudomonadati</taxon>
        <taxon>Pseudomonadota</taxon>
        <taxon>Betaproteobacteria</taxon>
        <taxon>Neisseriales</taxon>
        <taxon>Neisseriaceae</taxon>
        <taxon>Paralysiella</taxon>
    </lineage>
</organism>
<dbReference type="RefSeq" id="WP_230338975.1">
    <property type="nucleotide sequence ID" value="NZ_CP069798.1"/>
</dbReference>
<reference evidence="1" key="1">
    <citation type="submission" date="2021-02" db="EMBL/GenBank/DDBJ databases">
        <title>Neisseriaceae sp. 26B isolated from the cloaca of a Common Toad-headed Turtle (Mesoclemmys nasuta).</title>
        <authorList>
            <person name="Spergser J."/>
            <person name="Busse H.-J."/>
        </authorList>
    </citation>
    <scope>NUCLEOTIDE SEQUENCE</scope>
    <source>
        <strain evidence="1">26B</strain>
    </source>
</reference>